<feature type="signal peptide" evidence="1">
    <location>
        <begin position="1"/>
        <end position="21"/>
    </location>
</feature>
<feature type="domain" description="Tail specific protease" evidence="2">
    <location>
        <begin position="196"/>
        <end position="385"/>
    </location>
</feature>
<dbReference type="PANTHER" id="PTHR32060:SF30">
    <property type="entry name" value="CARBOXY-TERMINAL PROCESSING PROTEASE CTPA"/>
    <property type="match status" value="1"/>
</dbReference>
<gene>
    <name evidence="3" type="ORF">I7X39_22190</name>
</gene>
<evidence type="ECO:0000256" key="1">
    <source>
        <dbReference type="SAM" id="SignalP"/>
    </source>
</evidence>
<protein>
    <recommendedName>
        <fullName evidence="2">Tail specific protease domain-containing protein</fullName>
    </recommendedName>
</protein>
<dbReference type="EMBL" id="JAEDAK010000027">
    <property type="protein sequence ID" value="MBH9579614.1"/>
    <property type="molecule type" value="Genomic_DNA"/>
</dbReference>
<dbReference type="PROSITE" id="PS51257">
    <property type="entry name" value="PROKAR_LIPOPROTEIN"/>
    <property type="match status" value="1"/>
</dbReference>
<feature type="chain" id="PRO_5037689263" description="Tail specific protease domain-containing protein" evidence="1">
    <location>
        <begin position="22"/>
        <end position="411"/>
    </location>
</feature>
<dbReference type="PANTHER" id="PTHR32060">
    <property type="entry name" value="TAIL-SPECIFIC PROTEASE"/>
    <property type="match status" value="1"/>
</dbReference>
<dbReference type="RefSeq" id="WP_198113562.1">
    <property type="nucleotide sequence ID" value="NZ_JAEDAK010000027.1"/>
</dbReference>
<dbReference type="Pfam" id="PF03572">
    <property type="entry name" value="Peptidase_S41"/>
    <property type="match status" value="1"/>
</dbReference>
<dbReference type="SUPFAM" id="SSF50156">
    <property type="entry name" value="PDZ domain-like"/>
    <property type="match status" value="1"/>
</dbReference>
<proteinExistence type="predicted"/>
<evidence type="ECO:0000313" key="4">
    <source>
        <dbReference type="Proteomes" id="UP000613266"/>
    </source>
</evidence>
<keyword evidence="4" id="KW-1185">Reference proteome</keyword>
<dbReference type="Gene3D" id="3.30.750.44">
    <property type="match status" value="1"/>
</dbReference>
<sequence length="411" mass="44821">MRALLGAALLLLAGCAGIAPAPGDAAARAVLLDQVWQAINERHVDPAPPDWPLARERHRAEVLEAPDQPDPEAFWQALDRVAGERHDAHTRVEGPRDVRRRVADRGPTLGFTLAHIEGQWVAERVQPGSAAAAAGLRPGMRLLSWQGRAAEAEWAERLARTRQSSTPQARALTALRQWLDGPPGSRVQLRWQGLDDQPLDLELERVEQDLPPRWSFELRASGVAVLRWNRFDTRIQGELLETLRHLPPLTGLVLDLRGNGGGNFDMTRRLLDQLLPENQTVQLTRLRGSQRVQLHRAGGPGAYAGPLRVLVDAASASGSEMLAGALQHAGRARVLGETSCGCLLGIQRYLELAGGGRLAVSERALALPDGRRLEGVGLQPDRVVPRSLAALRNGQDEVLEAAVQELTQLRP</sequence>
<dbReference type="InterPro" id="IPR036034">
    <property type="entry name" value="PDZ_sf"/>
</dbReference>
<dbReference type="GO" id="GO:0007165">
    <property type="term" value="P:signal transduction"/>
    <property type="evidence" value="ECO:0007669"/>
    <property type="project" value="TreeGrafter"/>
</dbReference>
<dbReference type="SUPFAM" id="SSF52096">
    <property type="entry name" value="ClpP/crotonase"/>
    <property type="match status" value="1"/>
</dbReference>
<name>A0A931J8Q3_9BURK</name>
<dbReference type="CDD" id="cd06567">
    <property type="entry name" value="Peptidase_S41"/>
    <property type="match status" value="1"/>
</dbReference>
<reference evidence="3" key="1">
    <citation type="submission" date="2020-12" db="EMBL/GenBank/DDBJ databases">
        <title>The genome sequence of Inhella sp. 1Y17.</title>
        <authorList>
            <person name="Liu Y."/>
        </authorList>
    </citation>
    <scope>NUCLEOTIDE SEQUENCE</scope>
    <source>
        <strain evidence="3">1Y17</strain>
    </source>
</reference>
<dbReference type="InterPro" id="IPR005151">
    <property type="entry name" value="Tail-specific_protease"/>
</dbReference>
<dbReference type="GO" id="GO:0008236">
    <property type="term" value="F:serine-type peptidase activity"/>
    <property type="evidence" value="ECO:0007669"/>
    <property type="project" value="InterPro"/>
</dbReference>
<dbReference type="SMART" id="SM00245">
    <property type="entry name" value="TSPc"/>
    <property type="match status" value="1"/>
</dbReference>
<dbReference type="Proteomes" id="UP000613266">
    <property type="component" value="Unassembled WGS sequence"/>
</dbReference>
<accession>A0A931J8Q3</accession>
<dbReference type="GO" id="GO:0006508">
    <property type="term" value="P:proteolysis"/>
    <property type="evidence" value="ECO:0007669"/>
    <property type="project" value="InterPro"/>
</dbReference>
<dbReference type="InterPro" id="IPR029045">
    <property type="entry name" value="ClpP/crotonase-like_dom_sf"/>
</dbReference>
<keyword evidence="1" id="KW-0732">Signal</keyword>
<dbReference type="GO" id="GO:0004175">
    <property type="term" value="F:endopeptidase activity"/>
    <property type="evidence" value="ECO:0007669"/>
    <property type="project" value="TreeGrafter"/>
</dbReference>
<dbReference type="Gene3D" id="2.30.42.10">
    <property type="match status" value="1"/>
</dbReference>
<dbReference type="Gene3D" id="3.90.226.10">
    <property type="entry name" value="2-enoyl-CoA Hydratase, Chain A, domain 1"/>
    <property type="match status" value="1"/>
</dbReference>
<dbReference type="AlphaFoldDB" id="A0A931J8Q3"/>
<organism evidence="3 4">
    <name type="scientific">Inhella proteolytica</name>
    <dbReference type="NCBI Taxonomy" id="2795029"/>
    <lineage>
        <taxon>Bacteria</taxon>
        <taxon>Pseudomonadati</taxon>
        <taxon>Pseudomonadota</taxon>
        <taxon>Betaproteobacteria</taxon>
        <taxon>Burkholderiales</taxon>
        <taxon>Sphaerotilaceae</taxon>
        <taxon>Inhella</taxon>
    </lineage>
</organism>
<dbReference type="GO" id="GO:0030288">
    <property type="term" value="C:outer membrane-bounded periplasmic space"/>
    <property type="evidence" value="ECO:0007669"/>
    <property type="project" value="TreeGrafter"/>
</dbReference>
<evidence type="ECO:0000313" key="3">
    <source>
        <dbReference type="EMBL" id="MBH9579614.1"/>
    </source>
</evidence>
<evidence type="ECO:0000259" key="2">
    <source>
        <dbReference type="SMART" id="SM00245"/>
    </source>
</evidence>
<comment type="caution">
    <text evidence="3">The sequence shown here is derived from an EMBL/GenBank/DDBJ whole genome shotgun (WGS) entry which is preliminary data.</text>
</comment>